<feature type="transmembrane region" description="Helical" evidence="6">
    <location>
        <begin position="405"/>
        <end position="427"/>
    </location>
</feature>
<keyword evidence="4 6" id="KW-1133">Transmembrane helix</keyword>
<feature type="domain" description="ABC3 transporter permease C-terminal" evidence="7">
    <location>
        <begin position="661"/>
        <end position="764"/>
    </location>
</feature>
<feature type="transmembrane region" description="Helical" evidence="6">
    <location>
        <begin position="742"/>
        <end position="768"/>
    </location>
</feature>
<dbReference type="GO" id="GO:0005886">
    <property type="term" value="C:plasma membrane"/>
    <property type="evidence" value="ECO:0007669"/>
    <property type="project" value="UniProtKB-SubCell"/>
</dbReference>
<feature type="domain" description="ABC3 transporter permease C-terminal" evidence="7">
    <location>
        <begin position="197"/>
        <end position="305"/>
    </location>
</feature>
<evidence type="ECO:0000256" key="4">
    <source>
        <dbReference type="ARBA" id="ARBA00022989"/>
    </source>
</evidence>
<dbReference type="Pfam" id="PF02687">
    <property type="entry name" value="FtsX"/>
    <property type="match status" value="2"/>
</dbReference>
<evidence type="ECO:0000256" key="1">
    <source>
        <dbReference type="ARBA" id="ARBA00004651"/>
    </source>
</evidence>
<evidence type="ECO:0000256" key="2">
    <source>
        <dbReference type="ARBA" id="ARBA00022475"/>
    </source>
</evidence>
<feature type="transmembrane region" description="Helical" evidence="6">
    <location>
        <begin position="704"/>
        <end position="730"/>
    </location>
</feature>
<dbReference type="EMBL" id="QUAC01000121">
    <property type="protein sequence ID" value="REK89527.1"/>
    <property type="molecule type" value="Genomic_DNA"/>
</dbReference>
<dbReference type="OrthoDB" id="3654456at2"/>
<comment type="subcellular location">
    <subcellularLocation>
        <location evidence="1">Cell membrane</location>
        <topology evidence="1">Multi-pass membrane protein</topology>
    </subcellularLocation>
</comment>
<feature type="transmembrane region" description="Helical" evidence="6">
    <location>
        <begin position="240"/>
        <end position="262"/>
    </location>
</feature>
<feature type="transmembrane region" description="Helical" evidence="6">
    <location>
        <begin position="356"/>
        <end position="375"/>
    </location>
</feature>
<gene>
    <name evidence="8" type="ORF">DY245_15295</name>
</gene>
<dbReference type="AlphaFoldDB" id="A0A371Q4A5"/>
<evidence type="ECO:0000313" key="9">
    <source>
        <dbReference type="Proteomes" id="UP000262477"/>
    </source>
</evidence>
<keyword evidence="5 6" id="KW-0472">Membrane</keyword>
<evidence type="ECO:0000256" key="3">
    <source>
        <dbReference type="ARBA" id="ARBA00022692"/>
    </source>
</evidence>
<keyword evidence="3 6" id="KW-0812">Transmembrane</keyword>
<feature type="transmembrane region" description="Helical" evidence="6">
    <location>
        <begin position="282"/>
        <end position="303"/>
    </location>
</feature>
<protein>
    <submittedName>
        <fullName evidence="8">ABC transporter permease</fullName>
    </submittedName>
</protein>
<name>A0A371Q4A5_STRIH</name>
<organism evidence="8 9">
    <name type="scientific">Streptomyces inhibens</name>
    <dbReference type="NCBI Taxonomy" id="2293571"/>
    <lineage>
        <taxon>Bacteria</taxon>
        <taxon>Bacillati</taxon>
        <taxon>Actinomycetota</taxon>
        <taxon>Actinomycetes</taxon>
        <taxon>Kitasatosporales</taxon>
        <taxon>Streptomycetaceae</taxon>
        <taxon>Streptomyces</taxon>
    </lineage>
</organism>
<feature type="transmembrane region" description="Helical" evidence="6">
    <location>
        <begin position="184"/>
        <end position="208"/>
    </location>
</feature>
<keyword evidence="9" id="KW-1185">Reference proteome</keyword>
<evidence type="ECO:0000256" key="6">
    <source>
        <dbReference type="SAM" id="Phobius"/>
    </source>
</evidence>
<evidence type="ECO:0000256" key="5">
    <source>
        <dbReference type="ARBA" id="ARBA00023136"/>
    </source>
</evidence>
<feature type="transmembrane region" description="Helical" evidence="6">
    <location>
        <begin position="657"/>
        <end position="677"/>
    </location>
</feature>
<proteinExistence type="predicted"/>
<dbReference type="InterPro" id="IPR003838">
    <property type="entry name" value="ABC3_permease_C"/>
</dbReference>
<reference evidence="8 9" key="1">
    <citation type="submission" date="2018-08" db="EMBL/GenBank/DDBJ databases">
        <title>Streptomyces NEAU-D10 sp. nov., a novel Actinomycete isolated from soil.</title>
        <authorList>
            <person name="Jin L."/>
        </authorList>
    </citation>
    <scope>NUCLEOTIDE SEQUENCE [LARGE SCALE GENOMIC DNA]</scope>
    <source>
        <strain evidence="8 9">NEAU-D10</strain>
    </source>
</reference>
<feature type="transmembrane region" description="Helical" evidence="6">
    <location>
        <begin position="324"/>
        <end position="344"/>
    </location>
</feature>
<sequence length="779" mass="81218">MGARFAVTGGREGWIRTALTALGVGLGVAVLLLAAALPNALNAAMDRQWARATVPAVEGTGPSDHSLLTASLNSAYREVPLHGRVVQPEGPHAPVPPGLSRLPGPGELAVSPALADLLSSPDGALLKGRFPHLRITAEIGTAGLIHPGELLFYQGSDALRRSVGGVERITAFGDHGAPFRTSPLVVLAISVGCVALLAPVAVFIATAVRFGGERRDRRLAALRLVGADRPTTCRIAAGEALAGALLGLFTGTALFLALRIPLSSLSLFNLGVFPSDVVPDTALGALVALAVPLGSVGVTLFTMRRVTVEPLGVTRAAPPLRRRLWWRPLLPAAGVALLLPSAIGGLHSGDAANARLILGTSLLLLGVAALLPWLLEAAVARLGRAGHGGQSWQLAVRRLQLSSTAASRSVSGITVAVAGAIAVQLLLSSTWSDGLEQPRSAAAGTEVSTRDGAVPAARVPEMHARLRATEGVLDARTLLTGYADTARHQQAMAHGFSAEDDDPEPYALIVADCPTLRRQAHLPTCSDGDAFLADDPEGVHRTPHPGERLALDPVGSRADHRTPATWTVPTTARRVTVVDRSLTRGLPAPGLFATPKALDPTLLRRPGVSVLLRLDPARPDAIDHVRNTAARIDIRADVVTYTTDTGNEAVDLARRGLTAGAAAVLLLIGSGLLITTVEQLRERARLLSALDALGTPRALLGRSVLWQTAVPVALGLTLAITCGLALGALLVHMVGRPLHPDWWAILTITGTAAAVILGVTALSLPLLWRLMRPDGLRTE</sequence>
<keyword evidence="2" id="KW-1003">Cell membrane</keyword>
<evidence type="ECO:0000313" key="8">
    <source>
        <dbReference type="EMBL" id="REK89527.1"/>
    </source>
</evidence>
<feature type="transmembrane region" description="Helical" evidence="6">
    <location>
        <begin position="21"/>
        <end position="41"/>
    </location>
</feature>
<evidence type="ECO:0000259" key="7">
    <source>
        <dbReference type="Pfam" id="PF02687"/>
    </source>
</evidence>
<dbReference type="Proteomes" id="UP000262477">
    <property type="component" value="Unassembled WGS sequence"/>
</dbReference>
<comment type="caution">
    <text evidence="8">The sequence shown here is derived from an EMBL/GenBank/DDBJ whole genome shotgun (WGS) entry which is preliminary data.</text>
</comment>
<accession>A0A371Q4A5</accession>